<accession>A0ABT4K6E8</accession>
<keyword evidence="3" id="KW-1185">Reference proteome</keyword>
<organism evidence="2 3">
    <name type="scientific">Limosilactobacillus vaginalis</name>
    <dbReference type="NCBI Taxonomy" id="1633"/>
    <lineage>
        <taxon>Bacteria</taxon>
        <taxon>Bacillati</taxon>
        <taxon>Bacillota</taxon>
        <taxon>Bacilli</taxon>
        <taxon>Lactobacillales</taxon>
        <taxon>Lactobacillaceae</taxon>
        <taxon>Limosilactobacillus</taxon>
    </lineage>
</organism>
<gene>
    <name evidence="2" type="ORF">L2504_03960</name>
</gene>
<evidence type="ECO:0000259" key="1">
    <source>
        <dbReference type="Pfam" id="PF13154"/>
    </source>
</evidence>
<dbReference type="Proteomes" id="UP001527392">
    <property type="component" value="Unassembled WGS sequence"/>
</dbReference>
<dbReference type="RefSeq" id="WP_269255743.1">
    <property type="nucleotide sequence ID" value="NZ_JAKHMS010000006.1"/>
</dbReference>
<comment type="caution">
    <text evidence="2">The sequence shown here is derived from an EMBL/GenBank/DDBJ whole genome shotgun (WGS) entry which is preliminary data.</text>
</comment>
<proteinExistence type="predicted"/>
<reference evidence="2 3" key="1">
    <citation type="submission" date="2022-01" db="EMBL/GenBank/DDBJ databases">
        <title>VMRC isolate genome collection.</title>
        <authorList>
            <person name="France M."/>
            <person name="Rutt L."/>
            <person name="Humphrys M."/>
            <person name="Ravel J."/>
        </authorList>
    </citation>
    <scope>NUCLEOTIDE SEQUENCE [LARGE SCALE GENOMIC DNA]</scope>
    <source>
        <strain evidence="2 3">C0030B4</strain>
    </source>
</reference>
<sequence>MKYTDEQVKKAEKGDILEFADKVGVELAHTGHNEYKGVEHDSLVVTPSRNAWFWNSRNVGGIGALSFAKEYLLSEENLDKKTRFLKAMDIVTKAGINEAETKEIKREPFKFNPKEIDKRFNKAPAYLIQKRGLNKNLIQELHAQGIIEQDKFGNALFLWRDPETKEIKGATKQGTWINHEKFGKRGTLKRIEPNSTYGYGFSFDSIDITQGKGKPENIRFFESSIDALSYYNLNPNKLTNTRFVSMDGLKKEVVASYINLTAKQLAKSGSRLKSIALGVDNDDAGDKFVEKMQKFQARDIDGNVLQILSAQPNTKYGKDWNDVLKHVRQVQASTLKTRLAKAKYHAQTREVQFS</sequence>
<name>A0ABT4K6E8_9LACO</name>
<evidence type="ECO:0000313" key="3">
    <source>
        <dbReference type="Proteomes" id="UP001527392"/>
    </source>
</evidence>
<dbReference type="InterPro" id="IPR025054">
    <property type="entry name" value="DUF3991"/>
</dbReference>
<dbReference type="SUPFAM" id="SSF57783">
    <property type="entry name" value="Zinc beta-ribbon"/>
    <property type="match status" value="1"/>
</dbReference>
<dbReference type="Pfam" id="PF13155">
    <property type="entry name" value="Toprim_2"/>
    <property type="match status" value="1"/>
</dbReference>
<dbReference type="Gene3D" id="3.40.1360.10">
    <property type="match status" value="1"/>
</dbReference>
<dbReference type="Pfam" id="PF13154">
    <property type="entry name" value="DUF3991"/>
    <property type="match status" value="1"/>
</dbReference>
<feature type="domain" description="DUF3991" evidence="1">
    <location>
        <begin position="125"/>
        <end position="182"/>
    </location>
</feature>
<evidence type="ECO:0000313" key="2">
    <source>
        <dbReference type="EMBL" id="MCZ3781299.1"/>
    </source>
</evidence>
<protein>
    <submittedName>
        <fullName evidence="2">DUF3991 and toprim domain-containing protein</fullName>
    </submittedName>
</protein>
<dbReference type="EMBL" id="JAKHMS010000006">
    <property type="protein sequence ID" value="MCZ3781299.1"/>
    <property type="molecule type" value="Genomic_DNA"/>
</dbReference>